<organism evidence="2 3">
    <name type="scientific">Nocardioides bizhenqiangii</name>
    <dbReference type="NCBI Taxonomy" id="3095076"/>
    <lineage>
        <taxon>Bacteria</taxon>
        <taxon>Bacillati</taxon>
        <taxon>Actinomycetota</taxon>
        <taxon>Actinomycetes</taxon>
        <taxon>Propionibacteriales</taxon>
        <taxon>Nocardioidaceae</taxon>
        <taxon>Nocardioides</taxon>
    </lineage>
</organism>
<keyword evidence="1" id="KW-0812">Transmembrane</keyword>
<proteinExistence type="predicted"/>
<evidence type="ECO:0000313" key="2">
    <source>
        <dbReference type="EMBL" id="WQQ25775.1"/>
    </source>
</evidence>
<dbReference type="Proteomes" id="UP001327225">
    <property type="component" value="Chromosome"/>
</dbReference>
<keyword evidence="1" id="KW-0472">Membrane</keyword>
<protein>
    <submittedName>
        <fullName evidence="2">Uncharacterized protein</fullName>
    </submittedName>
</protein>
<evidence type="ECO:0000313" key="3">
    <source>
        <dbReference type="Proteomes" id="UP001327225"/>
    </source>
</evidence>
<accession>A0ABZ0ZNC6</accession>
<dbReference type="EMBL" id="CP141059">
    <property type="protein sequence ID" value="WQQ25775.1"/>
    <property type="molecule type" value="Genomic_DNA"/>
</dbReference>
<keyword evidence="1" id="KW-1133">Transmembrane helix</keyword>
<evidence type="ECO:0000256" key="1">
    <source>
        <dbReference type="SAM" id="Phobius"/>
    </source>
</evidence>
<name>A0ABZ0ZNC6_9ACTN</name>
<dbReference type="RefSeq" id="WP_322937026.1">
    <property type="nucleotide sequence ID" value="NZ_CP141059.1"/>
</dbReference>
<sequence length="288" mass="30070">MSDFDERLSAVLTAEADDAPHGSGLAEAARRRHVVRRRRRIAAGGVVAALVILAPVAVLAGGGAGDDKTASDPTPPAQPWQTISQDDVRVEIPGDWREFRCDFDGFSSDIYGPSEDDACGFGEYVAFYGSATFDPAERPGVITGNDDGTARWGYVYAGDLAVSSSTEDRDLTRRILASARASGQPVIDGSGWETVEGAGLRYDAPAFWGLGPDADLGGYAVCALAGDRDDPPDTADRTRAGADAYIVVEYRGGRWISVSAPTAAVGDLVMASVEPDPGNTGIGCVPGI</sequence>
<keyword evidence="3" id="KW-1185">Reference proteome</keyword>
<reference evidence="3" key="1">
    <citation type="submission" date="2023-12" db="EMBL/GenBank/DDBJ databases">
        <title>Novel species in genus Nocardioides.</title>
        <authorList>
            <person name="Zhou H."/>
        </authorList>
    </citation>
    <scope>NUCLEOTIDE SEQUENCE [LARGE SCALE GENOMIC DNA]</scope>
    <source>
        <strain evidence="3">HM61</strain>
    </source>
</reference>
<feature type="transmembrane region" description="Helical" evidence="1">
    <location>
        <begin position="41"/>
        <end position="64"/>
    </location>
</feature>
<gene>
    <name evidence="2" type="ORF">SHK19_17630</name>
</gene>